<evidence type="ECO:0000256" key="1">
    <source>
        <dbReference type="SAM" id="MobiDB-lite"/>
    </source>
</evidence>
<keyword evidence="3" id="KW-1185">Reference proteome</keyword>
<organism evidence="2 3">
    <name type="scientific">Diaporthe ampelina</name>
    <dbReference type="NCBI Taxonomy" id="1214573"/>
    <lineage>
        <taxon>Eukaryota</taxon>
        <taxon>Fungi</taxon>
        <taxon>Dikarya</taxon>
        <taxon>Ascomycota</taxon>
        <taxon>Pezizomycotina</taxon>
        <taxon>Sordariomycetes</taxon>
        <taxon>Sordariomycetidae</taxon>
        <taxon>Diaporthales</taxon>
        <taxon>Diaporthaceae</taxon>
        <taxon>Diaporthe</taxon>
    </lineage>
</organism>
<reference evidence="2 3" key="2">
    <citation type="submission" date="2015-05" db="EMBL/GenBank/DDBJ databases">
        <authorList>
            <person name="Morales-Cruz A."/>
            <person name="Amrine K.C."/>
            <person name="Cantu D."/>
        </authorList>
    </citation>
    <scope>NUCLEOTIDE SEQUENCE [LARGE SCALE GENOMIC DNA]</scope>
    <source>
        <strain evidence="2">DA912</strain>
    </source>
</reference>
<evidence type="ECO:0000313" key="3">
    <source>
        <dbReference type="Proteomes" id="UP000034680"/>
    </source>
</evidence>
<dbReference type="Proteomes" id="UP000034680">
    <property type="component" value="Unassembled WGS sequence"/>
</dbReference>
<dbReference type="AlphaFoldDB" id="A0A0G2F4V9"/>
<gene>
    <name evidence="2" type="ORF">UCDDA912_g10791</name>
</gene>
<evidence type="ECO:0000313" key="2">
    <source>
        <dbReference type="EMBL" id="KKY29286.1"/>
    </source>
</evidence>
<feature type="region of interest" description="Disordered" evidence="1">
    <location>
        <begin position="72"/>
        <end position="93"/>
    </location>
</feature>
<reference evidence="2 3" key="1">
    <citation type="submission" date="2015-05" db="EMBL/GenBank/DDBJ databases">
        <title>Distinctive expansion of gene families associated with plant cell wall degradation and secondary metabolism in the genomes of grapevine trunk pathogens.</title>
        <authorList>
            <person name="Lawrence D.P."/>
            <person name="Travadon R."/>
            <person name="Rolshausen P.E."/>
            <person name="Baumgartner K."/>
        </authorList>
    </citation>
    <scope>NUCLEOTIDE SEQUENCE [LARGE SCALE GENOMIC DNA]</scope>
    <source>
        <strain evidence="2">DA912</strain>
    </source>
</reference>
<feature type="region of interest" description="Disordered" evidence="1">
    <location>
        <begin position="357"/>
        <end position="395"/>
    </location>
</feature>
<feature type="compositionally biased region" description="Acidic residues" evidence="1">
    <location>
        <begin position="75"/>
        <end position="84"/>
    </location>
</feature>
<proteinExistence type="predicted"/>
<feature type="compositionally biased region" description="Acidic residues" evidence="1">
    <location>
        <begin position="371"/>
        <end position="381"/>
    </location>
</feature>
<accession>A0A0G2F4V9</accession>
<comment type="caution">
    <text evidence="2">The sequence shown here is derived from an EMBL/GenBank/DDBJ whole genome shotgun (WGS) entry which is preliminary data.</text>
</comment>
<dbReference type="OrthoDB" id="4789692at2759"/>
<dbReference type="EMBL" id="LCUC01001439">
    <property type="protein sequence ID" value="KKY29286.1"/>
    <property type="molecule type" value="Genomic_DNA"/>
</dbReference>
<protein>
    <submittedName>
        <fullName evidence="2">Uncharacterized protein</fullName>
    </submittedName>
</protein>
<name>A0A0G2F4V9_9PEZI</name>
<sequence length="564" mass="61639">MLATGAKGGGTCTALGVFPADELPTLKATLPALDPGSLNWLRGTIAGLNVRQGARESVEAWVAGLERGFQVVGGQEEEDEEEEEERKKKKKKNNKKKKHVVVWALRDVDMDGDRLESLTPTTTVRFNIRDEKLLSEPWAQSWPSAFKRLRARMPGFLEPARARATTYTVSQSLMCGVVAQSIMGESESLQDVLFLIEPLSSILASIAAGQWLHDLLRELATSPTGGAATAGEGAEGPGVELGRALVVLADPHLACRREARDIMDAFDDLASILPDPSSLRTYPSRREMECEQAKLADVRALDAIASLDGCAWPWRPRTCPGSGDCCLDGLRETVYKRGWSAAAQHIYKGPRRRASGLVQCTTSGGRGGYEANDDDDDDDDNDDRHRDTSPSISRMAATDPGAYWFHQEYVQELAESEFRVFIVCTREQSSSSSSSSSRPRGRVVRVLHTTTPSAADGLLAPVAQPYHYSRRCVTGGEVERFALDVFARLRRLGGGGFESLDVGVRLDIGVHVRDGSGCPFVNEVTRWYCADQFANLDGTQSDLGQLHLTRSFASAFVEWVDCAL</sequence>